<dbReference type="PROSITE" id="PS00070">
    <property type="entry name" value="ALDEHYDE_DEHYDR_CYS"/>
    <property type="match status" value="1"/>
</dbReference>
<comment type="catalytic activity">
    <reaction evidence="4">
        <text>an aldehyde + NAD(+) + H2O = a carboxylate + NADH + 2 H(+)</text>
        <dbReference type="Rhea" id="RHEA:16185"/>
        <dbReference type="ChEBI" id="CHEBI:15377"/>
        <dbReference type="ChEBI" id="CHEBI:15378"/>
        <dbReference type="ChEBI" id="CHEBI:17478"/>
        <dbReference type="ChEBI" id="CHEBI:29067"/>
        <dbReference type="ChEBI" id="CHEBI:57540"/>
        <dbReference type="ChEBI" id="CHEBI:57945"/>
        <dbReference type="EC" id="1.2.1.3"/>
    </reaction>
</comment>
<dbReference type="EMBL" id="JAUFSA010000001">
    <property type="protein sequence ID" value="MDP7734138.1"/>
    <property type="molecule type" value="Genomic_DNA"/>
</dbReference>
<feature type="domain" description="Aldehyde dehydrogenase" evidence="7">
    <location>
        <begin position="15"/>
        <end position="467"/>
    </location>
</feature>
<reference evidence="8" key="1">
    <citation type="submission" date="2023-06" db="EMBL/GenBank/DDBJ databases">
        <title>Identification of two novel mycobacterium reveal diversities and complexities of Mycobacterium gordonae clade.</title>
        <authorList>
            <person name="Matsumoto Y."/>
            <person name="Nakamura S."/>
            <person name="Motooka D."/>
            <person name="Fukushima K."/>
        </authorList>
    </citation>
    <scope>NUCLEOTIDE SEQUENCE</scope>
    <source>
        <strain evidence="8">TY812</strain>
    </source>
</reference>
<dbReference type="PANTHER" id="PTHR42804">
    <property type="entry name" value="ALDEHYDE DEHYDROGENASE"/>
    <property type="match status" value="1"/>
</dbReference>
<dbReference type="InterPro" id="IPR016161">
    <property type="entry name" value="Ald_DH/histidinol_DH"/>
</dbReference>
<proteinExistence type="inferred from homology"/>
<evidence type="ECO:0000256" key="2">
    <source>
        <dbReference type="ARBA" id="ARBA00023002"/>
    </source>
</evidence>
<evidence type="ECO:0000259" key="7">
    <source>
        <dbReference type="Pfam" id="PF00171"/>
    </source>
</evidence>
<evidence type="ECO:0000256" key="6">
    <source>
        <dbReference type="RuleBase" id="RU003345"/>
    </source>
</evidence>
<dbReference type="GO" id="GO:0004029">
    <property type="term" value="F:aldehyde dehydrogenase (NAD+) activity"/>
    <property type="evidence" value="ECO:0007669"/>
    <property type="project" value="UniProtKB-EC"/>
</dbReference>
<dbReference type="AlphaFoldDB" id="A0AAJ1S5U8"/>
<dbReference type="InterPro" id="IPR015590">
    <property type="entry name" value="Aldehyde_DH_dom"/>
</dbReference>
<keyword evidence="2 6" id="KW-0560">Oxidoreductase</keyword>
<evidence type="ECO:0000313" key="9">
    <source>
        <dbReference type="Proteomes" id="UP001229081"/>
    </source>
</evidence>
<gene>
    <name evidence="8" type="ORF">QXL92_05170</name>
</gene>
<evidence type="ECO:0000256" key="1">
    <source>
        <dbReference type="ARBA" id="ARBA00009986"/>
    </source>
</evidence>
<dbReference type="InterPro" id="IPR016162">
    <property type="entry name" value="Ald_DH_N"/>
</dbReference>
<dbReference type="PANTHER" id="PTHR42804:SF1">
    <property type="entry name" value="ALDEHYDE DEHYDROGENASE-RELATED"/>
    <property type="match status" value="1"/>
</dbReference>
<dbReference type="FunFam" id="3.40.605.10:FF:000026">
    <property type="entry name" value="Aldehyde dehydrogenase, putative"/>
    <property type="match status" value="1"/>
</dbReference>
<dbReference type="RefSeq" id="WP_205879482.1">
    <property type="nucleotide sequence ID" value="NZ_JAUFSA010000001.1"/>
</dbReference>
<dbReference type="Pfam" id="PF00171">
    <property type="entry name" value="Aldedh"/>
    <property type="match status" value="1"/>
</dbReference>
<evidence type="ECO:0000256" key="3">
    <source>
        <dbReference type="ARBA" id="ARBA00024226"/>
    </source>
</evidence>
<dbReference type="Gene3D" id="3.40.309.10">
    <property type="entry name" value="Aldehyde Dehydrogenase, Chain A, domain 2"/>
    <property type="match status" value="1"/>
</dbReference>
<dbReference type="PROSITE" id="PS00687">
    <property type="entry name" value="ALDEHYDE_DEHYDR_GLU"/>
    <property type="match status" value="1"/>
</dbReference>
<protein>
    <recommendedName>
        <fullName evidence="3">aldehyde dehydrogenase (NAD(+))</fullName>
        <ecNumber evidence="3">1.2.1.3</ecNumber>
    </recommendedName>
</protein>
<evidence type="ECO:0000313" key="8">
    <source>
        <dbReference type="EMBL" id="MDP7734138.1"/>
    </source>
</evidence>
<accession>A0AAJ1S5U8</accession>
<dbReference type="SUPFAM" id="SSF53720">
    <property type="entry name" value="ALDH-like"/>
    <property type="match status" value="1"/>
</dbReference>
<sequence>MHDYTRKTLYIDGQWVTPVGTGEIEVINPATEQAIGSVPNGDAADVDAAVAAARRAFDPLISVAERKERTAAVIAAMAQRLPDIAETITAEMGAPLRISQTVQTKVPLAVAQGFADVLETFEFEERVGNSLVVREPYGVVGAITPWNYPLYQVVAKVLPAIAAGCTVVLKPSNEAPLSVFEFIEAVQESGLPAGVVNLVSGGGRVVGERIASHPDVDLVSFTGSTGVGVRVAELAAQTVKKVALELGGKSANVILDGADLATAVKVGVGNAFLNGGQTCMAWTRMLVPASQYGKALELVEAAVAKYTVGDPLDPATRIGPSASARQYETVLGFIERAQRDGARLITGGAQKIRDAGYYVAPTVFADVAPESELGQEEVFGPVLAVIPFDGESDALRIANCTPYGLAGAVWAKDDDTAIAFARGVATGQLDINGGPYNPVAPFGGYKRSGIGRELGRAGFEEYLQTKSLQLPS</sequence>
<feature type="active site" evidence="5">
    <location>
        <position position="245"/>
    </location>
</feature>
<dbReference type="FunFam" id="3.40.605.10:FF:000007">
    <property type="entry name" value="NAD/NADP-dependent betaine aldehyde dehydrogenase"/>
    <property type="match status" value="1"/>
</dbReference>
<name>A0AAJ1S5U8_9MYCO</name>
<dbReference type="CDD" id="cd07138">
    <property type="entry name" value="ALDH_CddD_SSP0762"/>
    <property type="match status" value="1"/>
</dbReference>
<dbReference type="InterPro" id="IPR016163">
    <property type="entry name" value="Ald_DH_C"/>
</dbReference>
<dbReference type="InterPro" id="IPR029510">
    <property type="entry name" value="Ald_DH_CS_GLU"/>
</dbReference>
<dbReference type="EC" id="1.2.1.3" evidence="3"/>
<comment type="similarity">
    <text evidence="1 6">Belongs to the aldehyde dehydrogenase family.</text>
</comment>
<organism evidence="8 9">
    <name type="scientific">Mycobacterium paragordonae</name>
    <dbReference type="NCBI Taxonomy" id="1389713"/>
    <lineage>
        <taxon>Bacteria</taxon>
        <taxon>Bacillati</taxon>
        <taxon>Actinomycetota</taxon>
        <taxon>Actinomycetes</taxon>
        <taxon>Mycobacteriales</taxon>
        <taxon>Mycobacteriaceae</taxon>
        <taxon>Mycobacterium</taxon>
    </lineage>
</organism>
<dbReference type="Proteomes" id="UP001229081">
    <property type="component" value="Unassembled WGS sequence"/>
</dbReference>
<comment type="caution">
    <text evidence="8">The sequence shown here is derived from an EMBL/GenBank/DDBJ whole genome shotgun (WGS) entry which is preliminary data.</text>
</comment>
<dbReference type="InterPro" id="IPR016160">
    <property type="entry name" value="Ald_DH_CS_CYS"/>
</dbReference>
<evidence type="ECO:0000256" key="5">
    <source>
        <dbReference type="PROSITE-ProRule" id="PRU10007"/>
    </source>
</evidence>
<dbReference type="Gene3D" id="3.40.605.10">
    <property type="entry name" value="Aldehyde Dehydrogenase, Chain A, domain 1"/>
    <property type="match status" value="1"/>
</dbReference>
<evidence type="ECO:0000256" key="4">
    <source>
        <dbReference type="ARBA" id="ARBA00049194"/>
    </source>
</evidence>